<evidence type="ECO:0000256" key="2">
    <source>
        <dbReference type="ARBA" id="ARBA00023136"/>
    </source>
</evidence>
<evidence type="ECO:0000313" key="5">
    <source>
        <dbReference type="Proteomes" id="UP000632454"/>
    </source>
</evidence>
<dbReference type="PANTHER" id="PTHR37042">
    <property type="entry name" value="OUTER MEMBRANE PROTEIN RV1973"/>
    <property type="match status" value="1"/>
</dbReference>
<keyword evidence="5" id="KW-1185">Reference proteome</keyword>
<dbReference type="PANTHER" id="PTHR37042:SF4">
    <property type="entry name" value="OUTER MEMBRANE PROTEIN RV1973"/>
    <property type="match status" value="1"/>
</dbReference>
<sequence>MAQSPFAAQRAAQRDLARARDEVDRLTGVAPRSGGGVRGRFALAVAVVVVLAVVAAVAVGWRAQRDTFSDADYCTFAADAVGLLLTPDSREADRARRILELSTGTFRDEFAQSTGAYSAFVARLGTVATGVVDGVAIAGRTGDTVSALVTSVVTTRVGPTTSDRDTAEPRRFRLRVQIEPDGGALRLASVEFLP</sequence>
<feature type="transmembrane region" description="Helical" evidence="3">
    <location>
        <begin position="41"/>
        <end position="61"/>
    </location>
</feature>
<reference evidence="5" key="1">
    <citation type="journal article" date="2019" name="Int. J. Syst. Evol. Microbiol.">
        <title>The Global Catalogue of Microorganisms (GCM) 10K type strain sequencing project: providing services to taxonomists for standard genome sequencing and annotation.</title>
        <authorList>
            <consortium name="The Broad Institute Genomics Platform"/>
            <consortium name="The Broad Institute Genome Sequencing Center for Infectious Disease"/>
            <person name="Wu L."/>
            <person name="Ma J."/>
        </authorList>
    </citation>
    <scope>NUCLEOTIDE SEQUENCE [LARGE SCALE GENOMIC DNA]</scope>
    <source>
        <strain evidence="5">CCM 7855</strain>
    </source>
</reference>
<comment type="caution">
    <text evidence="4">The sequence shown here is derived from an EMBL/GenBank/DDBJ whole genome shotgun (WGS) entry which is preliminary data.</text>
</comment>
<evidence type="ECO:0000313" key="4">
    <source>
        <dbReference type="EMBL" id="GGF24444.1"/>
    </source>
</evidence>
<keyword evidence="2 3" id="KW-0472">Membrane</keyword>
<name>A0ABQ1UQ69_9NOCA</name>
<gene>
    <name evidence="4" type="ORF">GCM10007298_20430</name>
</gene>
<keyword evidence="3" id="KW-0812">Transmembrane</keyword>
<accession>A0ABQ1UQ69</accession>
<proteinExistence type="predicted"/>
<evidence type="ECO:0000256" key="1">
    <source>
        <dbReference type="ARBA" id="ARBA00004370"/>
    </source>
</evidence>
<dbReference type="RefSeq" id="WP_188489296.1">
    <property type="nucleotide sequence ID" value="NZ_BMCS01000001.1"/>
</dbReference>
<evidence type="ECO:0008006" key="6">
    <source>
        <dbReference type="Google" id="ProtNLM"/>
    </source>
</evidence>
<evidence type="ECO:0000256" key="3">
    <source>
        <dbReference type="SAM" id="Phobius"/>
    </source>
</evidence>
<protein>
    <recommendedName>
        <fullName evidence="6">Mce-associated membrane protein</fullName>
    </recommendedName>
</protein>
<dbReference type="EMBL" id="BMCS01000001">
    <property type="protein sequence ID" value="GGF24444.1"/>
    <property type="molecule type" value="Genomic_DNA"/>
</dbReference>
<comment type="subcellular location">
    <subcellularLocation>
        <location evidence="1">Membrane</location>
    </subcellularLocation>
</comment>
<dbReference type="Proteomes" id="UP000632454">
    <property type="component" value="Unassembled WGS sequence"/>
</dbReference>
<keyword evidence="3" id="KW-1133">Transmembrane helix</keyword>
<organism evidence="4 5">
    <name type="scientific">Williamsia phyllosphaerae</name>
    <dbReference type="NCBI Taxonomy" id="885042"/>
    <lineage>
        <taxon>Bacteria</taxon>
        <taxon>Bacillati</taxon>
        <taxon>Actinomycetota</taxon>
        <taxon>Actinomycetes</taxon>
        <taxon>Mycobacteriales</taxon>
        <taxon>Nocardiaceae</taxon>
        <taxon>Williamsia</taxon>
    </lineage>
</organism>